<dbReference type="Proteomes" id="UP000823891">
    <property type="component" value="Unassembled WGS sequence"/>
</dbReference>
<organism evidence="1 2">
    <name type="scientific">Candidatus Eisenbergiella merdavium</name>
    <dbReference type="NCBI Taxonomy" id="2838551"/>
    <lineage>
        <taxon>Bacteria</taxon>
        <taxon>Bacillati</taxon>
        <taxon>Bacillota</taxon>
        <taxon>Clostridia</taxon>
        <taxon>Lachnospirales</taxon>
        <taxon>Lachnospiraceae</taxon>
        <taxon>Eisenbergiella</taxon>
    </lineage>
</organism>
<dbReference type="AlphaFoldDB" id="A0A9D2SSL8"/>
<evidence type="ECO:0000313" key="2">
    <source>
        <dbReference type="Proteomes" id="UP000823891"/>
    </source>
</evidence>
<gene>
    <name evidence="1" type="ORF">H9761_17065</name>
</gene>
<comment type="caution">
    <text evidence="1">The sequence shown here is derived from an EMBL/GenBank/DDBJ whole genome shotgun (WGS) entry which is preliminary data.</text>
</comment>
<name>A0A9D2SSL8_9FIRM</name>
<evidence type="ECO:0000313" key="1">
    <source>
        <dbReference type="EMBL" id="HJC25381.1"/>
    </source>
</evidence>
<accession>A0A9D2SSL8</accession>
<reference evidence="1" key="1">
    <citation type="journal article" date="2021" name="PeerJ">
        <title>Extensive microbial diversity within the chicken gut microbiome revealed by metagenomics and culture.</title>
        <authorList>
            <person name="Gilroy R."/>
            <person name="Ravi A."/>
            <person name="Getino M."/>
            <person name="Pursley I."/>
            <person name="Horton D.L."/>
            <person name="Alikhan N.F."/>
            <person name="Baker D."/>
            <person name="Gharbi K."/>
            <person name="Hall N."/>
            <person name="Watson M."/>
            <person name="Adriaenssens E.M."/>
            <person name="Foster-Nyarko E."/>
            <person name="Jarju S."/>
            <person name="Secka A."/>
            <person name="Antonio M."/>
            <person name="Oren A."/>
            <person name="Chaudhuri R.R."/>
            <person name="La Ragione R."/>
            <person name="Hildebrand F."/>
            <person name="Pallen M.J."/>
        </authorList>
    </citation>
    <scope>NUCLEOTIDE SEQUENCE</scope>
    <source>
        <strain evidence="1">USAMLcec2-132</strain>
    </source>
</reference>
<reference evidence="1" key="2">
    <citation type="submission" date="2021-04" db="EMBL/GenBank/DDBJ databases">
        <authorList>
            <person name="Gilroy R."/>
        </authorList>
    </citation>
    <scope>NUCLEOTIDE SEQUENCE</scope>
    <source>
        <strain evidence="1">USAMLcec2-132</strain>
    </source>
</reference>
<proteinExistence type="predicted"/>
<sequence length="111" mass="13031">MIILRKYQVYDGEILIGEMTCTEGEKLLGVARRRFAECARSGGKLKNRYTVKTQEGDRERIVLRDGWPAEWEEATATLQDGAAVKRMIRKEWGATVRPFRRRSWLWKEKVE</sequence>
<dbReference type="EMBL" id="DWWS01000065">
    <property type="protein sequence ID" value="HJC25381.1"/>
    <property type="molecule type" value="Genomic_DNA"/>
</dbReference>
<protein>
    <submittedName>
        <fullName evidence="1">Uncharacterized protein</fullName>
    </submittedName>
</protein>